<proteinExistence type="inferred from homology"/>
<accession>B0VQ93</accession>
<dbReference type="HOGENOM" id="CLU_606403_0_0_6"/>
<dbReference type="SUPFAM" id="SSF52743">
    <property type="entry name" value="Subtilisin-like"/>
    <property type="match status" value="1"/>
</dbReference>
<dbReference type="EC" id="3.4.21.-" evidence="9"/>
<feature type="active site" description="Charge relay system" evidence="5">
    <location>
        <position position="399"/>
    </location>
</feature>
<dbReference type="Proteomes" id="UP000001741">
    <property type="component" value="Chromosome"/>
</dbReference>
<dbReference type="PANTHER" id="PTHR43806">
    <property type="entry name" value="PEPTIDASE S8"/>
    <property type="match status" value="1"/>
</dbReference>
<feature type="signal peptide" evidence="7">
    <location>
        <begin position="1"/>
        <end position="31"/>
    </location>
</feature>
<gene>
    <name evidence="9" type="ordered locus">ABSDF0363</name>
</gene>
<keyword evidence="4 5" id="KW-0720">Serine protease</keyword>
<dbReference type="InterPro" id="IPR000209">
    <property type="entry name" value="Peptidase_S8/S53_dom"/>
</dbReference>
<dbReference type="InterPro" id="IPR036852">
    <property type="entry name" value="Peptidase_S8/S53_dom_sf"/>
</dbReference>
<evidence type="ECO:0000256" key="1">
    <source>
        <dbReference type="ARBA" id="ARBA00011073"/>
    </source>
</evidence>
<organism evidence="9 10">
    <name type="scientific">Acinetobacter baumannii (strain SDF)</name>
    <dbReference type="NCBI Taxonomy" id="509170"/>
    <lineage>
        <taxon>Bacteria</taxon>
        <taxon>Pseudomonadati</taxon>
        <taxon>Pseudomonadota</taxon>
        <taxon>Gammaproteobacteria</taxon>
        <taxon>Moraxellales</taxon>
        <taxon>Moraxellaceae</taxon>
        <taxon>Acinetobacter</taxon>
        <taxon>Acinetobacter calcoaceticus/baumannii complex</taxon>
    </lineage>
</organism>
<dbReference type="KEGG" id="abm:ABSDF0363"/>
<evidence type="ECO:0000256" key="7">
    <source>
        <dbReference type="SAM" id="SignalP"/>
    </source>
</evidence>
<dbReference type="PRINTS" id="PR00723">
    <property type="entry name" value="SUBTILISIN"/>
</dbReference>
<evidence type="ECO:0000313" key="10">
    <source>
        <dbReference type="Proteomes" id="UP000001741"/>
    </source>
</evidence>
<dbReference type="GO" id="GO:0006508">
    <property type="term" value="P:proteolysis"/>
    <property type="evidence" value="ECO:0007669"/>
    <property type="project" value="UniProtKB-KW"/>
</dbReference>
<feature type="active site" description="Charge relay system" evidence="5">
    <location>
        <position position="221"/>
    </location>
</feature>
<comment type="similarity">
    <text evidence="1 5 6">Belongs to the peptidase S8 family.</text>
</comment>
<dbReference type="PANTHER" id="PTHR43806:SF11">
    <property type="entry name" value="CEREVISIN-RELATED"/>
    <property type="match status" value="1"/>
</dbReference>
<dbReference type="Gene3D" id="3.40.50.200">
    <property type="entry name" value="Peptidase S8/S53 domain"/>
    <property type="match status" value="1"/>
</dbReference>
<dbReference type="InterPro" id="IPR050131">
    <property type="entry name" value="Peptidase_S8_subtilisin-like"/>
</dbReference>
<feature type="active site" description="Charge relay system" evidence="5">
    <location>
        <position position="179"/>
    </location>
</feature>
<dbReference type="BioCyc" id="ABAU509170:GCL9-295-MONOMER"/>
<dbReference type="PROSITE" id="PS51892">
    <property type="entry name" value="SUBTILASE"/>
    <property type="match status" value="1"/>
</dbReference>
<reference evidence="9 10" key="1">
    <citation type="journal article" date="2008" name="PLoS ONE">
        <title>Comparative analysis of Acinetobacters: three genomes for three lifestyles.</title>
        <authorList>
            <person name="Vallenet D."/>
            <person name="Nordmann P."/>
            <person name="Barbe V."/>
            <person name="Poirel L."/>
            <person name="Mangenot S."/>
            <person name="Bataille E."/>
            <person name="Dossat C."/>
            <person name="Gas S."/>
            <person name="Kreimeyer A."/>
            <person name="Lenoble P."/>
            <person name="Oztas S."/>
            <person name="Poulain J."/>
            <person name="Segurens B."/>
            <person name="Robert C."/>
            <person name="Abergel C."/>
            <person name="Claverie J.M."/>
            <person name="Raoult D."/>
            <person name="Medigue C."/>
            <person name="Weissenbach J."/>
            <person name="Cruveiller S."/>
        </authorList>
    </citation>
    <scope>NUCLEOTIDE SEQUENCE [LARGE SCALE GENOMIC DNA]</scope>
    <source>
        <strain evidence="9 10">SDF</strain>
    </source>
</reference>
<evidence type="ECO:0000256" key="2">
    <source>
        <dbReference type="ARBA" id="ARBA00022670"/>
    </source>
</evidence>
<feature type="domain" description="Peptidase S8/S53" evidence="8">
    <location>
        <begin position="170"/>
        <end position="420"/>
    </location>
</feature>
<evidence type="ECO:0000259" key="8">
    <source>
        <dbReference type="Pfam" id="PF00082"/>
    </source>
</evidence>
<keyword evidence="7" id="KW-0732">Signal</keyword>
<evidence type="ECO:0000256" key="6">
    <source>
        <dbReference type="RuleBase" id="RU003355"/>
    </source>
</evidence>
<evidence type="ECO:0000256" key="3">
    <source>
        <dbReference type="ARBA" id="ARBA00022801"/>
    </source>
</evidence>
<evidence type="ECO:0000256" key="5">
    <source>
        <dbReference type="PROSITE-ProRule" id="PRU01240"/>
    </source>
</evidence>
<dbReference type="GO" id="GO:0004252">
    <property type="term" value="F:serine-type endopeptidase activity"/>
    <property type="evidence" value="ECO:0007669"/>
    <property type="project" value="UniProtKB-UniRule"/>
</dbReference>
<evidence type="ECO:0000256" key="4">
    <source>
        <dbReference type="ARBA" id="ARBA00022825"/>
    </source>
</evidence>
<dbReference type="InterPro" id="IPR023827">
    <property type="entry name" value="Peptidase_S8_Asp-AS"/>
</dbReference>
<dbReference type="PROSITE" id="PS00136">
    <property type="entry name" value="SUBTILASE_ASP"/>
    <property type="match status" value="1"/>
</dbReference>
<sequence length="461" mass="48434">MLVEKLRRKIMQSKTLFLLGLCTIFSTTVSALPLDSKGAKQRLSQAAKQKVFQGKIDLDALVSNDSNDLIVEYNIPSSSVSSGLERRSYIATNKKNLQTRFSRAGGVQVLRDYNNLPLAFYRISNREALIALLNDPNVKAVYPNRINRTTTTESLPLINQPQANTNGFTGEGSSVAVLDTGVNYLHSDFGCTAVNTPSSTCRVVYSFDSAPDDGTLDDDGHGSNVSAIVSKVATKTKIIGIDVFRKVRSQGKWVSTAYDSDILAGINWAVNNAQTYNIKAVNLSLGVPGVKYTSECSDSSYGTAFANARAAGVVPVVASGNDAFPDGISSPACVAGAVRVGAVYDSNIGGVSWGNPVKCSDPTTAADKVACFSNGGSLVTLLAPGAMITAGGYTMGGTSQATPHVAGAIALLRANSVSPTESIDQTISRLKATGKPITDSRTGLVFPRIDLLAATNGLTVN</sequence>
<dbReference type="EMBL" id="CU468230">
    <property type="protein sequence ID" value="CAO99757.1"/>
    <property type="molecule type" value="Genomic_DNA"/>
</dbReference>
<protein>
    <submittedName>
        <fullName evidence="9">Alkaline protease</fullName>
        <ecNumber evidence="9">3.4.21.-</ecNumber>
    </submittedName>
</protein>
<keyword evidence="3 5" id="KW-0378">Hydrolase</keyword>
<evidence type="ECO:0000313" key="9">
    <source>
        <dbReference type="EMBL" id="CAO99757.1"/>
    </source>
</evidence>
<dbReference type="InterPro" id="IPR015500">
    <property type="entry name" value="Peptidase_S8_subtilisin-rel"/>
</dbReference>
<name>B0VQ93_ACIBS</name>
<dbReference type="PROSITE" id="PS00138">
    <property type="entry name" value="SUBTILASE_SER"/>
    <property type="match status" value="1"/>
</dbReference>
<dbReference type="InterPro" id="IPR023828">
    <property type="entry name" value="Peptidase_S8_Ser-AS"/>
</dbReference>
<dbReference type="AlphaFoldDB" id="B0VQ93"/>
<feature type="chain" id="PRO_5002755587" evidence="7">
    <location>
        <begin position="32"/>
        <end position="461"/>
    </location>
</feature>
<dbReference type="Pfam" id="PF00082">
    <property type="entry name" value="Peptidase_S8"/>
    <property type="match status" value="1"/>
</dbReference>
<keyword evidence="2 5" id="KW-0645">Protease</keyword>